<organism evidence="1">
    <name type="scientific">Arundo donax</name>
    <name type="common">Giant reed</name>
    <name type="synonym">Donax arundinaceus</name>
    <dbReference type="NCBI Taxonomy" id="35708"/>
    <lineage>
        <taxon>Eukaryota</taxon>
        <taxon>Viridiplantae</taxon>
        <taxon>Streptophyta</taxon>
        <taxon>Embryophyta</taxon>
        <taxon>Tracheophyta</taxon>
        <taxon>Spermatophyta</taxon>
        <taxon>Magnoliopsida</taxon>
        <taxon>Liliopsida</taxon>
        <taxon>Poales</taxon>
        <taxon>Poaceae</taxon>
        <taxon>PACMAD clade</taxon>
        <taxon>Arundinoideae</taxon>
        <taxon>Arundineae</taxon>
        <taxon>Arundo</taxon>
    </lineage>
</organism>
<dbReference type="EMBL" id="GBRH01257282">
    <property type="protein sequence ID" value="JAD40613.1"/>
    <property type="molecule type" value="Transcribed_RNA"/>
</dbReference>
<sequence>MVKAYQRISKVFMGFQMRSSTDSRWMIATACHDSSSVPCTRL</sequence>
<dbReference type="AlphaFoldDB" id="A0A0A8ZSI6"/>
<reference evidence="1" key="2">
    <citation type="journal article" date="2015" name="Data Brief">
        <title>Shoot transcriptome of the giant reed, Arundo donax.</title>
        <authorList>
            <person name="Barrero R.A."/>
            <person name="Guerrero F.D."/>
            <person name="Moolhuijzen P."/>
            <person name="Goolsby J.A."/>
            <person name="Tidwell J."/>
            <person name="Bellgard S.E."/>
            <person name="Bellgard M.I."/>
        </authorList>
    </citation>
    <scope>NUCLEOTIDE SEQUENCE</scope>
    <source>
        <tissue evidence="1">Shoot tissue taken approximately 20 cm above the soil surface</tissue>
    </source>
</reference>
<evidence type="ECO:0000313" key="1">
    <source>
        <dbReference type="EMBL" id="JAD40613.1"/>
    </source>
</evidence>
<protein>
    <submittedName>
        <fullName evidence="1">Uncharacterized protein</fullName>
    </submittedName>
</protein>
<proteinExistence type="predicted"/>
<name>A0A0A8ZSI6_ARUDO</name>
<accession>A0A0A8ZSI6</accession>
<reference evidence="1" key="1">
    <citation type="submission" date="2014-09" db="EMBL/GenBank/DDBJ databases">
        <authorList>
            <person name="Magalhaes I.L.F."/>
            <person name="Oliveira U."/>
            <person name="Santos F.R."/>
            <person name="Vidigal T.H.D.A."/>
            <person name="Brescovit A.D."/>
            <person name="Santos A.J."/>
        </authorList>
    </citation>
    <scope>NUCLEOTIDE SEQUENCE</scope>
    <source>
        <tissue evidence="1">Shoot tissue taken approximately 20 cm above the soil surface</tissue>
    </source>
</reference>